<keyword evidence="3" id="KW-0808">Transferase</keyword>
<dbReference type="EMBL" id="LYRP01000012">
    <property type="protein sequence ID" value="OAT77060.1"/>
    <property type="molecule type" value="Genomic_DNA"/>
</dbReference>
<dbReference type="NCBIfam" id="NF007682">
    <property type="entry name" value="PRK10357.1"/>
    <property type="match status" value="1"/>
</dbReference>
<dbReference type="Pfam" id="PF00043">
    <property type="entry name" value="GST_C"/>
    <property type="match status" value="1"/>
</dbReference>
<dbReference type="InterPro" id="IPR010987">
    <property type="entry name" value="Glutathione-S-Trfase_C-like"/>
</dbReference>
<feature type="domain" description="GST N-terminal" evidence="1">
    <location>
        <begin position="1"/>
        <end position="78"/>
    </location>
</feature>
<dbReference type="RefSeq" id="WP_064597642.1">
    <property type="nucleotide sequence ID" value="NZ_CP134782.1"/>
</dbReference>
<dbReference type="OrthoDB" id="8634103at2"/>
<dbReference type="InterPro" id="IPR036282">
    <property type="entry name" value="Glutathione-S-Trfase_C_sf"/>
</dbReference>
<organism evidence="3 4">
    <name type="scientific">Mangrovibacter phragmitis</name>
    <dbReference type="NCBI Taxonomy" id="1691903"/>
    <lineage>
        <taxon>Bacteria</taxon>
        <taxon>Pseudomonadati</taxon>
        <taxon>Pseudomonadota</taxon>
        <taxon>Gammaproteobacteria</taxon>
        <taxon>Enterobacterales</taxon>
        <taxon>Enterobacteriaceae</taxon>
        <taxon>Mangrovibacter</taxon>
    </lineage>
</organism>
<dbReference type="GO" id="GO:0004364">
    <property type="term" value="F:glutathione transferase activity"/>
    <property type="evidence" value="ECO:0007669"/>
    <property type="project" value="TreeGrafter"/>
</dbReference>
<protein>
    <submittedName>
        <fullName evidence="3">Glutathione S-transferase</fullName>
    </submittedName>
</protein>
<dbReference type="Gene3D" id="3.40.30.10">
    <property type="entry name" value="Glutaredoxin"/>
    <property type="match status" value="1"/>
</dbReference>
<dbReference type="Proteomes" id="UP000078225">
    <property type="component" value="Unassembled WGS sequence"/>
</dbReference>
<dbReference type="PANTHER" id="PTHR42673:SF4">
    <property type="entry name" value="MALEYLACETOACETATE ISOMERASE"/>
    <property type="match status" value="1"/>
</dbReference>
<reference evidence="4" key="1">
    <citation type="submission" date="2016-05" db="EMBL/GenBank/DDBJ databases">
        <authorList>
            <person name="Behera P."/>
            <person name="Vaishampayan P."/>
            <person name="Singh N."/>
            <person name="Raina V."/>
            <person name="Suar M."/>
            <person name="Pattnaik A."/>
            <person name="Rastogi G."/>
        </authorList>
    </citation>
    <scope>NUCLEOTIDE SEQUENCE [LARGE SCALE GENOMIC DNA]</scope>
    <source>
        <strain evidence="4">MP23</strain>
    </source>
</reference>
<dbReference type="SUPFAM" id="SSF47616">
    <property type="entry name" value="GST C-terminal domain-like"/>
    <property type="match status" value="1"/>
</dbReference>
<dbReference type="PANTHER" id="PTHR42673">
    <property type="entry name" value="MALEYLACETOACETATE ISOMERASE"/>
    <property type="match status" value="1"/>
</dbReference>
<dbReference type="Pfam" id="PF13409">
    <property type="entry name" value="GST_N_2"/>
    <property type="match status" value="1"/>
</dbReference>
<evidence type="ECO:0000313" key="3">
    <source>
        <dbReference type="EMBL" id="OAT77060.1"/>
    </source>
</evidence>
<evidence type="ECO:0000259" key="1">
    <source>
        <dbReference type="PROSITE" id="PS50404"/>
    </source>
</evidence>
<dbReference type="PROSITE" id="PS50404">
    <property type="entry name" value="GST_NTER"/>
    <property type="match status" value="1"/>
</dbReference>
<dbReference type="InterPro" id="IPR004045">
    <property type="entry name" value="Glutathione_S-Trfase_N"/>
</dbReference>
<keyword evidence="4" id="KW-1185">Reference proteome</keyword>
<feature type="domain" description="GST C-terminal" evidence="2">
    <location>
        <begin position="83"/>
        <end position="202"/>
    </location>
</feature>
<proteinExistence type="predicted"/>
<gene>
    <name evidence="3" type="ORF">A9B99_07025</name>
</gene>
<dbReference type="InterPro" id="IPR036249">
    <property type="entry name" value="Thioredoxin-like_sf"/>
</dbReference>
<dbReference type="AlphaFoldDB" id="A0A1B7L436"/>
<evidence type="ECO:0000259" key="2">
    <source>
        <dbReference type="PROSITE" id="PS50405"/>
    </source>
</evidence>
<name>A0A1B7L436_9ENTR</name>
<dbReference type="GO" id="GO:0006749">
    <property type="term" value="P:glutathione metabolic process"/>
    <property type="evidence" value="ECO:0007669"/>
    <property type="project" value="TreeGrafter"/>
</dbReference>
<comment type="caution">
    <text evidence="3">The sequence shown here is derived from an EMBL/GenBank/DDBJ whole genome shotgun (WGS) entry which is preliminary data.</text>
</comment>
<dbReference type="PROSITE" id="PS50405">
    <property type="entry name" value="GST_CTER"/>
    <property type="match status" value="1"/>
</dbReference>
<dbReference type="GO" id="GO:0016034">
    <property type="term" value="F:maleylacetoacetate isomerase activity"/>
    <property type="evidence" value="ECO:0007669"/>
    <property type="project" value="TreeGrafter"/>
</dbReference>
<dbReference type="GO" id="GO:0006559">
    <property type="term" value="P:L-phenylalanine catabolic process"/>
    <property type="evidence" value="ECO:0007669"/>
    <property type="project" value="TreeGrafter"/>
</dbReference>
<sequence>MKLVGSYTSPFVRKISVLLLEKGMAFDFVNDSPWNENSHVAQSNPLGKVPVLIADDGACWFDSPVIASFLELTQPVPASIPSDPYAALQVRQLEALADGVMDAAILSFREQQRPAAHQLESELVRQREKILRGLDALDEAAKNGAFNTQQLDVATIAVGCAMGYLNFRRIAPGWCVDRPHLVKLVEQLFQRDSFARTEPRVA</sequence>
<accession>A0A1B7L436</accession>
<dbReference type="Gene3D" id="1.20.1050.10">
    <property type="match status" value="1"/>
</dbReference>
<dbReference type="SUPFAM" id="SSF52833">
    <property type="entry name" value="Thioredoxin-like"/>
    <property type="match status" value="1"/>
</dbReference>
<dbReference type="InterPro" id="IPR004046">
    <property type="entry name" value="GST_C"/>
</dbReference>
<evidence type="ECO:0000313" key="4">
    <source>
        <dbReference type="Proteomes" id="UP000078225"/>
    </source>
</evidence>
<dbReference type="STRING" id="1691903.A9B99_07025"/>
<dbReference type="CDD" id="cd03205">
    <property type="entry name" value="GST_C_6"/>
    <property type="match status" value="1"/>
</dbReference>